<accession>A0A3B0RQQ5</accession>
<dbReference type="CDD" id="cd08417">
    <property type="entry name" value="PBP2_Nitroaromatics_like"/>
    <property type="match status" value="1"/>
</dbReference>
<dbReference type="PANTHER" id="PTHR30118">
    <property type="entry name" value="HTH-TYPE TRANSCRIPTIONAL REGULATOR LEUO-RELATED"/>
    <property type="match status" value="1"/>
</dbReference>
<dbReference type="Gene3D" id="3.40.190.10">
    <property type="entry name" value="Periplasmic binding protein-like II"/>
    <property type="match status" value="2"/>
</dbReference>
<dbReference type="EMBL" id="UOED01000083">
    <property type="protein sequence ID" value="VAV93681.1"/>
    <property type="molecule type" value="Genomic_DNA"/>
</dbReference>
<evidence type="ECO:0000313" key="6">
    <source>
        <dbReference type="EMBL" id="VAV93681.1"/>
    </source>
</evidence>
<dbReference type="SUPFAM" id="SSF53850">
    <property type="entry name" value="Periplasmic binding protein-like II"/>
    <property type="match status" value="1"/>
</dbReference>
<dbReference type="InterPro" id="IPR000847">
    <property type="entry name" value="LysR_HTH_N"/>
</dbReference>
<keyword evidence="3" id="KW-0238">DNA-binding</keyword>
<dbReference type="Pfam" id="PF00126">
    <property type="entry name" value="HTH_1"/>
    <property type="match status" value="1"/>
</dbReference>
<comment type="similarity">
    <text evidence="1">Belongs to the LysR transcriptional regulatory family.</text>
</comment>
<dbReference type="InterPro" id="IPR050389">
    <property type="entry name" value="LysR-type_TF"/>
</dbReference>
<dbReference type="SUPFAM" id="SSF46785">
    <property type="entry name" value="Winged helix' DNA-binding domain"/>
    <property type="match status" value="1"/>
</dbReference>
<dbReference type="Gene3D" id="1.10.10.10">
    <property type="entry name" value="Winged helix-like DNA-binding domain superfamily/Winged helix DNA-binding domain"/>
    <property type="match status" value="1"/>
</dbReference>
<evidence type="ECO:0000256" key="3">
    <source>
        <dbReference type="ARBA" id="ARBA00023125"/>
    </source>
</evidence>
<reference evidence="6" key="1">
    <citation type="submission" date="2018-06" db="EMBL/GenBank/DDBJ databases">
        <authorList>
            <person name="Zhirakovskaya E."/>
        </authorList>
    </citation>
    <scope>NUCLEOTIDE SEQUENCE</scope>
</reference>
<dbReference type="PANTHER" id="PTHR30118:SF15">
    <property type="entry name" value="TRANSCRIPTIONAL REGULATORY PROTEIN"/>
    <property type="match status" value="1"/>
</dbReference>
<evidence type="ECO:0000256" key="4">
    <source>
        <dbReference type="ARBA" id="ARBA00023163"/>
    </source>
</evidence>
<keyword evidence="2" id="KW-0805">Transcription regulation</keyword>
<dbReference type="InterPro" id="IPR036390">
    <property type="entry name" value="WH_DNA-bd_sf"/>
</dbReference>
<dbReference type="PROSITE" id="PS50931">
    <property type="entry name" value="HTH_LYSR"/>
    <property type="match status" value="1"/>
</dbReference>
<dbReference type="InterPro" id="IPR005119">
    <property type="entry name" value="LysR_subst-bd"/>
</dbReference>
<keyword evidence="4" id="KW-0804">Transcription</keyword>
<dbReference type="GO" id="GO:0003700">
    <property type="term" value="F:DNA-binding transcription factor activity"/>
    <property type="evidence" value="ECO:0007669"/>
    <property type="project" value="InterPro"/>
</dbReference>
<dbReference type="InterPro" id="IPR037402">
    <property type="entry name" value="YidZ_PBP2"/>
</dbReference>
<dbReference type="Pfam" id="PF03466">
    <property type="entry name" value="LysR_substrate"/>
    <property type="match status" value="1"/>
</dbReference>
<name>A0A3B0RQQ5_9ZZZZ</name>
<dbReference type="InterPro" id="IPR036388">
    <property type="entry name" value="WH-like_DNA-bd_sf"/>
</dbReference>
<protein>
    <recommendedName>
        <fullName evidence="5">HTH lysR-type domain-containing protein</fullName>
    </recommendedName>
</protein>
<gene>
    <name evidence="6" type="ORF">MNBD_ALPHA02-1002</name>
</gene>
<evidence type="ECO:0000259" key="5">
    <source>
        <dbReference type="PROSITE" id="PS50931"/>
    </source>
</evidence>
<organism evidence="6">
    <name type="scientific">hydrothermal vent metagenome</name>
    <dbReference type="NCBI Taxonomy" id="652676"/>
    <lineage>
        <taxon>unclassified sequences</taxon>
        <taxon>metagenomes</taxon>
        <taxon>ecological metagenomes</taxon>
    </lineage>
</organism>
<sequence length="304" mass="34277">MTNWNNDGSRLHLLKTFKAILDQQSVIGAADIRGITQSAASKHLAGLRIWFNDELFVRTAHGMQPTPKALSIAEHIDKILCELDLLSDANPFNPALLRDNLVLATTDEVAGWLLPSLRARLQDMAPNLRLTLISLEPDYSIRKLEAGAVNLVISVNWHAPDQLMQKRLFGDRFVCLMSRKHPLAGKILTIDDYADAAHLMVAPLGKQRGFIDDVLSRHNRKRLVCLSVPQFKLITPELLGDDHIITLPHRVADNLAGSGQLVIKTLPFDTPMIDYYIFWHRRFTNESLSVWMRDLIADILKDSL</sequence>
<dbReference type="GO" id="GO:0003677">
    <property type="term" value="F:DNA binding"/>
    <property type="evidence" value="ECO:0007669"/>
    <property type="project" value="UniProtKB-KW"/>
</dbReference>
<dbReference type="AlphaFoldDB" id="A0A3B0RQQ5"/>
<proteinExistence type="inferred from homology"/>
<evidence type="ECO:0000256" key="1">
    <source>
        <dbReference type="ARBA" id="ARBA00009437"/>
    </source>
</evidence>
<feature type="domain" description="HTH lysR-type" evidence="5">
    <location>
        <begin position="11"/>
        <end position="66"/>
    </location>
</feature>
<evidence type="ECO:0000256" key="2">
    <source>
        <dbReference type="ARBA" id="ARBA00023015"/>
    </source>
</evidence>